<feature type="signal peptide" evidence="1">
    <location>
        <begin position="1"/>
        <end position="28"/>
    </location>
</feature>
<evidence type="ECO:0000313" key="3">
    <source>
        <dbReference type="Proteomes" id="UP000586093"/>
    </source>
</evidence>
<protein>
    <recommendedName>
        <fullName evidence="4">Capsule assembly Wzi family protein</fullName>
    </recommendedName>
</protein>
<feature type="chain" id="PRO_5032875669" description="Capsule assembly Wzi family protein" evidence="1">
    <location>
        <begin position="29"/>
        <end position="415"/>
    </location>
</feature>
<name>A0A839HJD1_9BURK</name>
<sequence>MPNKLSTLKTPRRLLAALIALAAATAQAHTVGDDAIPPQPGWRVGVAAALAAVEADGPVPAARLNGQSNVGDTLSDVRREPLEHATVELAWRFADQAGLHVAVGRHGADPTHIESAWLALRPAADSAWRLGLGRNRVPLGTVITAAGHYDRFLQTPLAKRAAFNGDWIEEGANLAWRGAPGAGPLGLDGLDAGLWRAGTFPGGDGASPAPVLHLQGGPAGLRWDAVAAWLNPDARGSYARPAAGLPGVGHSHGLPDCSGSLRDVVCFDGTVRLLGGSLQWRPAALPDWRFVAAGLHRQEQGDLYGRNGDTRYRGRGWGGWLEAGWTPHAAWELALRSEALNGRNTVVGPGATLIVRDAGLDGESRSWRHALMLGWTPVPGWRLSVEGARESVSGVAQTVLALRLRWALPELLHGH</sequence>
<organism evidence="2 3">
    <name type="scientific">Aquariibacter albus</name>
    <dbReference type="NCBI Taxonomy" id="2759899"/>
    <lineage>
        <taxon>Bacteria</taxon>
        <taxon>Pseudomonadati</taxon>
        <taxon>Pseudomonadota</taxon>
        <taxon>Betaproteobacteria</taxon>
        <taxon>Burkholderiales</taxon>
        <taxon>Sphaerotilaceae</taxon>
        <taxon>Aquariibacter</taxon>
    </lineage>
</organism>
<dbReference type="AlphaFoldDB" id="A0A839HJD1"/>
<keyword evidence="1" id="KW-0732">Signal</keyword>
<comment type="caution">
    <text evidence="2">The sequence shown here is derived from an EMBL/GenBank/DDBJ whole genome shotgun (WGS) entry which is preliminary data.</text>
</comment>
<evidence type="ECO:0000313" key="2">
    <source>
        <dbReference type="EMBL" id="MBB1161032.1"/>
    </source>
</evidence>
<dbReference type="RefSeq" id="WP_182661485.1">
    <property type="nucleotide sequence ID" value="NZ_JACIVI010000001.1"/>
</dbReference>
<gene>
    <name evidence="2" type="ORF">H4F90_03435</name>
</gene>
<dbReference type="SUPFAM" id="SSF56935">
    <property type="entry name" value="Porins"/>
    <property type="match status" value="1"/>
</dbReference>
<evidence type="ECO:0000256" key="1">
    <source>
        <dbReference type="SAM" id="SignalP"/>
    </source>
</evidence>
<keyword evidence="3" id="KW-1185">Reference proteome</keyword>
<reference evidence="2 3" key="1">
    <citation type="submission" date="2020-08" db="EMBL/GenBank/DDBJ databases">
        <title>Aquariorum lacteus gen. nov., sp. nov., a new member of the family Comamonadaceae, isolated from freshwater aquarium.</title>
        <authorList>
            <person name="Chun S.-J."/>
        </authorList>
    </citation>
    <scope>NUCLEOTIDE SEQUENCE [LARGE SCALE GENOMIC DNA]</scope>
    <source>
        <strain evidence="2 3">SJAQ100</strain>
    </source>
</reference>
<accession>A0A839HJD1</accession>
<dbReference type="Proteomes" id="UP000586093">
    <property type="component" value="Unassembled WGS sequence"/>
</dbReference>
<dbReference type="EMBL" id="JACIVI010000001">
    <property type="protein sequence ID" value="MBB1161032.1"/>
    <property type="molecule type" value="Genomic_DNA"/>
</dbReference>
<proteinExistence type="predicted"/>
<evidence type="ECO:0008006" key="4">
    <source>
        <dbReference type="Google" id="ProtNLM"/>
    </source>
</evidence>